<keyword evidence="1" id="KW-0540">Nuclease</keyword>
<evidence type="ECO:0000313" key="2">
    <source>
        <dbReference type="Proteomes" id="UP000012045"/>
    </source>
</evidence>
<gene>
    <name evidence="1" type="ORF">BcDW1_5346</name>
</gene>
<dbReference type="PANTHER" id="PTHR43040:SF1">
    <property type="entry name" value="RIBONUCLEASE D"/>
    <property type="match status" value="1"/>
</dbReference>
<name>M7TR76_BOTF1</name>
<organism evidence="1 2">
    <name type="scientific">Botryotinia fuckeliana (strain BcDW1)</name>
    <name type="common">Noble rot fungus</name>
    <name type="synonym">Botrytis cinerea</name>
    <dbReference type="NCBI Taxonomy" id="1290391"/>
    <lineage>
        <taxon>Eukaryota</taxon>
        <taxon>Fungi</taxon>
        <taxon>Dikarya</taxon>
        <taxon>Ascomycota</taxon>
        <taxon>Pezizomycotina</taxon>
        <taxon>Leotiomycetes</taxon>
        <taxon>Helotiales</taxon>
        <taxon>Sclerotiniaceae</taxon>
        <taxon>Botrytis</taxon>
    </lineage>
</organism>
<dbReference type="Gene3D" id="3.30.420.10">
    <property type="entry name" value="Ribonuclease H-like superfamily/Ribonuclease H"/>
    <property type="match status" value="1"/>
</dbReference>
<dbReference type="AlphaFoldDB" id="M7TR76"/>
<protein>
    <submittedName>
        <fullName evidence="1">Putative 3-5 exonuclease protein</fullName>
    </submittedName>
</protein>
<dbReference type="InterPro" id="IPR012337">
    <property type="entry name" value="RNaseH-like_sf"/>
</dbReference>
<proteinExistence type="predicted"/>
<dbReference type="EMBL" id="KB707874">
    <property type="protein sequence ID" value="EMR86126.1"/>
    <property type="molecule type" value="Genomic_DNA"/>
</dbReference>
<dbReference type="PANTHER" id="PTHR43040">
    <property type="entry name" value="RIBONUCLEASE D"/>
    <property type="match status" value="1"/>
</dbReference>
<dbReference type="GO" id="GO:0004527">
    <property type="term" value="F:exonuclease activity"/>
    <property type="evidence" value="ECO:0007669"/>
    <property type="project" value="UniProtKB-KW"/>
</dbReference>
<keyword evidence="1" id="KW-0269">Exonuclease</keyword>
<dbReference type="STRING" id="1290391.M7TR76"/>
<dbReference type="OrthoDB" id="428177at2759"/>
<dbReference type="Proteomes" id="UP000012045">
    <property type="component" value="Unassembled WGS sequence"/>
</dbReference>
<dbReference type="InterPro" id="IPR036397">
    <property type="entry name" value="RNaseH_sf"/>
</dbReference>
<evidence type="ECO:0000313" key="1">
    <source>
        <dbReference type="EMBL" id="EMR86126.1"/>
    </source>
</evidence>
<reference evidence="2" key="1">
    <citation type="journal article" date="2013" name="Genome Announc.">
        <title>Draft genome sequence of Botrytis cinerea BcDW1, inoculum for noble rot of grape berries.</title>
        <authorList>
            <person name="Blanco-Ulate B."/>
            <person name="Allen G."/>
            <person name="Powell A.L."/>
            <person name="Cantu D."/>
        </authorList>
    </citation>
    <scope>NUCLEOTIDE SEQUENCE [LARGE SCALE GENOMIC DNA]</scope>
    <source>
        <strain evidence="2">BcDW1</strain>
    </source>
</reference>
<dbReference type="GO" id="GO:0003676">
    <property type="term" value="F:nucleic acid binding"/>
    <property type="evidence" value="ECO:0007669"/>
    <property type="project" value="InterPro"/>
</dbReference>
<accession>M7TR76</accession>
<dbReference type="HOGENOM" id="CLU_045700_0_0_1"/>
<dbReference type="SUPFAM" id="SSF53098">
    <property type="entry name" value="Ribonuclease H-like"/>
    <property type="match status" value="1"/>
</dbReference>
<sequence length="477" mass="55336">MSINIEYTFQVESIEDLQNSVEISDEDEHTHENVSDSLSASICPCLLFAFACILTYDLQEDTKYNPFLEWAVSWSYYVEEMLAEKERDLILCNENSSGDCDVSFAEFDWDTTHSWKDFWPQSDYPCERQPVVSLAEEYEIRIAALDQEAEEPLNTDAKRSPDAPTPVILIDTLGNLDKFLPVLSRLKDGVELAFDCEGTPEEDEKWKSIPGSDFGRTGDISFLPMSVISIDIDITYVFDVWQLKTTTFECQSDDGLSLKQILELNDRIQLWWDVRSDWDTLFHKFGIEVGKVRDVKLKELLSRFSRQSNIFGLHRVRRDEGRYIMSPHKLNTWQRKKTAGGAYSKRHGWRPVTTRPLTRTARNYIAGDTECLFGLHKRLYDNLENWLDMTQGKTVRGLMDVIGKPSTLLATLEDLMQFIDQQSMIRAQYAISQGFDSRSRDEKADAPAAFLRINDLWEESQDRMLKRYEEYQKLFPN</sequence>
<keyword evidence="1" id="KW-0378">Hydrolase</keyword>